<dbReference type="Gene3D" id="3.30.460.40">
    <property type="match status" value="1"/>
</dbReference>
<protein>
    <recommendedName>
        <fullName evidence="3">Nucleotidyltransferase</fullName>
    </recommendedName>
</protein>
<comment type="caution">
    <text evidence="1">The sequence shown here is derived from an EMBL/GenBank/DDBJ whole genome shotgun (WGS) entry which is preliminary data.</text>
</comment>
<name>A0A085ZAJ7_9FLAO</name>
<sequence length="166" mass="19159">MDDNFKISLLSVCGLLEKHSVQYMVIGGTAVAYHGYYRPSTNMDGTISEKPDIDIWYNPTYENYFRLINVIESLGRDVTKYREEKIPDPKKSFFKLELPDFTLDFLPKTRSKITYPVASLKKEAIQLDGVNIYFISFDDLIEDKKSSGRKKDIEDINELKNLGNPD</sequence>
<dbReference type="AlphaFoldDB" id="A0A085ZAJ7"/>
<dbReference type="SUPFAM" id="SSF81301">
    <property type="entry name" value="Nucleotidyltransferase"/>
    <property type="match status" value="1"/>
</dbReference>
<dbReference type="OrthoDB" id="121150at2"/>
<dbReference type="eggNOG" id="ENOG50333C8">
    <property type="taxonomic scope" value="Bacteria"/>
</dbReference>
<gene>
    <name evidence="1" type="ORF">IX38_17910</name>
</gene>
<dbReference type="InterPro" id="IPR043519">
    <property type="entry name" value="NT_sf"/>
</dbReference>
<dbReference type="Proteomes" id="UP000028703">
    <property type="component" value="Unassembled WGS sequence"/>
</dbReference>
<organism evidence="1 2">
    <name type="scientific">Chryseobacterium luteum</name>
    <dbReference type="NCBI Taxonomy" id="421531"/>
    <lineage>
        <taxon>Bacteria</taxon>
        <taxon>Pseudomonadati</taxon>
        <taxon>Bacteroidota</taxon>
        <taxon>Flavobacteriia</taxon>
        <taxon>Flavobacteriales</taxon>
        <taxon>Weeksellaceae</taxon>
        <taxon>Chryseobacterium group</taxon>
        <taxon>Chryseobacterium</taxon>
    </lineage>
</organism>
<proteinExistence type="predicted"/>
<accession>A0A085ZAJ7</accession>
<keyword evidence="2" id="KW-1185">Reference proteome</keyword>
<evidence type="ECO:0000313" key="2">
    <source>
        <dbReference type="Proteomes" id="UP000028703"/>
    </source>
</evidence>
<evidence type="ECO:0008006" key="3">
    <source>
        <dbReference type="Google" id="ProtNLM"/>
    </source>
</evidence>
<evidence type="ECO:0000313" key="1">
    <source>
        <dbReference type="EMBL" id="KFF01461.1"/>
    </source>
</evidence>
<dbReference type="EMBL" id="JPRO01000018">
    <property type="protein sequence ID" value="KFF01461.1"/>
    <property type="molecule type" value="Genomic_DNA"/>
</dbReference>
<reference evidence="1 2" key="1">
    <citation type="submission" date="2014-07" db="EMBL/GenBank/DDBJ databases">
        <title>Genome of Chryseobacterium luteum DSM 18605.</title>
        <authorList>
            <person name="Stropko S.J."/>
            <person name="Pipes S.E."/>
            <person name="Newman J.D."/>
        </authorList>
    </citation>
    <scope>NUCLEOTIDE SEQUENCE [LARGE SCALE GENOMIC DNA]</scope>
    <source>
        <strain evidence="1 2">DSM 18605</strain>
    </source>
</reference>